<proteinExistence type="predicted"/>
<protein>
    <submittedName>
        <fullName evidence="1">Uncharacterized protein</fullName>
    </submittedName>
</protein>
<sequence>MCVCTSVAFVNAAGHRAPIVMYTLPYFDKYTHLQINLAFTRDSTEFLVYDILQLNMLHQGRLLFQLVLSSRYRSIFSSGKLLTSWLRNYSTAHDRFRPFWSSSGSHRI</sequence>
<name>A0A3R7G847_CLOSI</name>
<organism evidence="1 2">
    <name type="scientific">Clonorchis sinensis</name>
    <name type="common">Chinese liver fluke</name>
    <dbReference type="NCBI Taxonomy" id="79923"/>
    <lineage>
        <taxon>Eukaryota</taxon>
        <taxon>Metazoa</taxon>
        <taxon>Spiralia</taxon>
        <taxon>Lophotrochozoa</taxon>
        <taxon>Platyhelminthes</taxon>
        <taxon>Trematoda</taxon>
        <taxon>Digenea</taxon>
        <taxon>Opisthorchiida</taxon>
        <taxon>Opisthorchiata</taxon>
        <taxon>Opisthorchiidae</taxon>
        <taxon>Clonorchis</taxon>
    </lineage>
</organism>
<dbReference type="AlphaFoldDB" id="A0A3R7G847"/>
<reference evidence="1 2" key="2">
    <citation type="journal article" date="2021" name="Genomics">
        <title>High-quality reference genome for Clonorchis sinensis.</title>
        <authorList>
            <person name="Young N.D."/>
            <person name="Stroehlein A.J."/>
            <person name="Kinkar L."/>
            <person name="Wang T."/>
            <person name="Sohn W.M."/>
            <person name="Chang B.C.H."/>
            <person name="Kaur P."/>
            <person name="Weisz D."/>
            <person name="Dudchenko O."/>
            <person name="Aiden E.L."/>
            <person name="Korhonen P.K."/>
            <person name="Gasser R.B."/>
        </authorList>
    </citation>
    <scope>NUCLEOTIDE SEQUENCE [LARGE SCALE GENOMIC DNA]</scope>
    <source>
        <strain evidence="1">Cs-k2</strain>
    </source>
</reference>
<gene>
    <name evidence="1" type="ORF">CSKR_112630</name>
</gene>
<reference evidence="1 2" key="1">
    <citation type="journal article" date="2018" name="Biotechnol. Adv.">
        <title>Improved genomic resources and new bioinformatic workflow for the carcinogenic parasite Clonorchis sinensis: Biotechnological implications.</title>
        <authorList>
            <person name="Wang D."/>
            <person name="Korhonen P.K."/>
            <person name="Gasser R.B."/>
            <person name="Young N.D."/>
        </authorList>
    </citation>
    <scope>NUCLEOTIDE SEQUENCE [LARGE SCALE GENOMIC DNA]</scope>
    <source>
        <strain evidence="1">Cs-k2</strain>
    </source>
</reference>
<dbReference type="InParanoid" id="A0A3R7G847"/>
<dbReference type="Proteomes" id="UP000286415">
    <property type="component" value="Unassembled WGS sequence"/>
</dbReference>
<comment type="caution">
    <text evidence="1">The sequence shown here is derived from an EMBL/GenBank/DDBJ whole genome shotgun (WGS) entry which is preliminary data.</text>
</comment>
<evidence type="ECO:0000313" key="1">
    <source>
        <dbReference type="EMBL" id="KAG5454085.1"/>
    </source>
</evidence>
<keyword evidence="2" id="KW-1185">Reference proteome</keyword>
<dbReference type="EMBL" id="NIRI02000010">
    <property type="protein sequence ID" value="KAG5454085.1"/>
    <property type="molecule type" value="Genomic_DNA"/>
</dbReference>
<dbReference type="OrthoDB" id="10445454at2759"/>
<accession>A0A3R7G847</accession>
<evidence type="ECO:0000313" key="2">
    <source>
        <dbReference type="Proteomes" id="UP000286415"/>
    </source>
</evidence>